<keyword evidence="2" id="KW-1185">Reference proteome</keyword>
<dbReference type="Proteomes" id="UP000887013">
    <property type="component" value="Unassembled WGS sequence"/>
</dbReference>
<protein>
    <submittedName>
        <fullName evidence="1">Uncharacterized protein</fullName>
    </submittedName>
</protein>
<gene>
    <name evidence="1" type="ORF">NPIL_641221</name>
</gene>
<reference evidence="1" key="1">
    <citation type="submission" date="2020-08" db="EMBL/GenBank/DDBJ databases">
        <title>Multicomponent nature underlies the extraordinary mechanical properties of spider dragline silk.</title>
        <authorList>
            <person name="Kono N."/>
            <person name="Nakamura H."/>
            <person name="Mori M."/>
            <person name="Yoshida Y."/>
            <person name="Ohtoshi R."/>
            <person name="Malay A.D."/>
            <person name="Moran D.A.P."/>
            <person name="Tomita M."/>
            <person name="Numata K."/>
            <person name="Arakawa K."/>
        </authorList>
    </citation>
    <scope>NUCLEOTIDE SEQUENCE</scope>
</reference>
<evidence type="ECO:0000313" key="2">
    <source>
        <dbReference type="Proteomes" id="UP000887013"/>
    </source>
</evidence>
<dbReference type="OrthoDB" id="7451474at2759"/>
<comment type="caution">
    <text evidence="1">The sequence shown here is derived from an EMBL/GenBank/DDBJ whole genome shotgun (WGS) entry which is preliminary data.</text>
</comment>
<name>A0A8X6QVX3_NEPPI</name>
<organism evidence="1 2">
    <name type="scientific">Nephila pilipes</name>
    <name type="common">Giant wood spider</name>
    <name type="synonym">Nephila maculata</name>
    <dbReference type="NCBI Taxonomy" id="299642"/>
    <lineage>
        <taxon>Eukaryota</taxon>
        <taxon>Metazoa</taxon>
        <taxon>Ecdysozoa</taxon>
        <taxon>Arthropoda</taxon>
        <taxon>Chelicerata</taxon>
        <taxon>Arachnida</taxon>
        <taxon>Araneae</taxon>
        <taxon>Araneomorphae</taxon>
        <taxon>Entelegynae</taxon>
        <taxon>Araneoidea</taxon>
        <taxon>Nephilidae</taxon>
        <taxon>Nephila</taxon>
    </lineage>
</organism>
<sequence>MCTCSNQELGGSNFPILLLVYRNTFARLHCKHVRADRVTSSLSYTYRSATNFSDALIPRCKTSCKLLKISRLRNSVTNGKMRSFDTPWRMAGSCPIERGCSTRIITSLNVLRWEILLQLLGHLFEVNSTWCGGL</sequence>
<dbReference type="AlphaFoldDB" id="A0A8X6QVX3"/>
<evidence type="ECO:0000313" key="1">
    <source>
        <dbReference type="EMBL" id="GFU39958.1"/>
    </source>
</evidence>
<dbReference type="EMBL" id="BMAW01131555">
    <property type="protein sequence ID" value="GFU39958.1"/>
    <property type="molecule type" value="Genomic_DNA"/>
</dbReference>
<proteinExistence type="predicted"/>
<accession>A0A8X6QVX3</accession>